<dbReference type="RefSeq" id="WP_314202966.1">
    <property type="nucleotide sequence ID" value="NZ_JAVTLL010000014.1"/>
</dbReference>
<evidence type="ECO:0000313" key="3">
    <source>
        <dbReference type="Proteomes" id="UP001257948"/>
    </source>
</evidence>
<comment type="caution">
    <text evidence="2">The sequence shown here is derived from an EMBL/GenBank/DDBJ whole genome shotgun (WGS) entry which is preliminary data.</text>
</comment>
<protein>
    <recommendedName>
        <fullName evidence="4">Secreted protein</fullName>
    </recommendedName>
</protein>
<feature type="signal peptide" evidence="1">
    <location>
        <begin position="1"/>
        <end position="23"/>
    </location>
</feature>
<evidence type="ECO:0008006" key="4">
    <source>
        <dbReference type="Google" id="ProtNLM"/>
    </source>
</evidence>
<keyword evidence="3" id="KW-1185">Reference proteome</keyword>
<gene>
    <name evidence="2" type="ORF">RQC66_22090</name>
</gene>
<evidence type="ECO:0000256" key="1">
    <source>
        <dbReference type="SAM" id="SignalP"/>
    </source>
</evidence>
<dbReference type="EMBL" id="JAVTLL010000014">
    <property type="protein sequence ID" value="MDT7843417.1"/>
    <property type="molecule type" value="Genomic_DNA"/>
</dbReference>
<evidence type="ECO:0000313" key="2">
    <source>
        <dbReference type="EMBL" id="MDT7843417.1"/>
    </source>
</evidence>
<reference evidence="3" key="1">
    <citation type="submission" date="2023-07" db="EMBL/GenBank/DDBJ databases">
        <title>Draft genome sequence of the endophytic actinobacterium Streptomyces justiciae WPN32, a potential antibiotic producer.</title>
        <authorList>
            <person name="Yasawong M."/>
            <person name="Pana W."/>
            <person name="Ganta P."/>
            <person name="Santapan N."/>
            <person name="Songngamsuk T."/>
            <person name="Phatcharaharikarn M."/>
            <person name="Kerdtoob S."/>
            <person name="Nantapong N."/>
        </authorList>
    </citation>
    <scope>NUCLEOTIDE SEQUENCE [LARGE SCALE GENOMIC DNA]</scope>
    <source>
        <strain evidence="3">WPN32</strain>
    </source>
</reference>
<proteinExistence type="predicted"/>
<feature type="chain" id="PRO_5046079182" description="Secreted protein" evidence="1">
    <location>
        <begin position="24"/>
        <end position="102"/>
    </location>
</feature>
<name>A0ABU3LW09_9ACTN</name>
<sequence>MIKKRIVGLAAGVALTLSGTASAGVAAAAPAGPDRPASAAAVCGYNDNINGRALWRNCSNDGDYIRTTNFIGGESYQCTAAHSDHDLGPTWFIDHSVLLGKC</sequence>
<keyword evidence="1" id="KW-0732">Signal</keyword>
<organism evidence="2 3">
    <name type="scientific">Streptomyces justiciae</name>
    <dbReference type="NCBI Taxonomy" id="2780140"/>
    <lineage>
        <taxon>Bacteria</taxon>
        <taxon>Bacillati</taxon>
        <taxon>Actinomycetota</taxon>
        <taxon>Actinomycetes</taxon>
        <taxon>Kitasatosporales</taxon>
        <taxon>Streptomycetaceae</taxon>
        <taxon>Streptomyces</taxon>
    </lineage>
</organism>
<dbReference type="Proteomes" id="UP001257948">
    <property type="component" value="Unassembled WGS sequence"/>
</dbReference>
<accession>A0ABU3LW09</accession>